<dbReference type="Proteomes" id="UP001157440">
    <property type="component" value="Unassembled WGS sequence"/>
</dbReference>
<accession>A0AA37WX19</accession>
<proteinExistence type="predicted"/>
<evidence type="ECO:0000313" key="2">
    <source>
        <dbReference type="Proteomes" id="UP001157440"/>
    </source>
</evidence>
<dbReference type="InterPro" id="IPR045372">
    <property type="entry name" value="YidB"/>
</dbReference>
<dbReference type="EMBL" id="BSPL01000033">
    <property type="protein sequence ID" value="GLS74098.1"/>
    <property type="molecule type" value="Genomic_DNA"/>
</dbReference>
<evidence type="ECO:0000313" key="1">
    <source>
        <dbReference type="EMBL" id="GLS74098.1"/>
    </source>
</evidence>
<gene>
    <name evidence="1" type="ORF">GCM10007890_61130</name>
</gene>
<keyword evidence="2" id="KW-1185">Reference proteome</keyword>
<sequence>MGLLDGAKNLIGDVAAAADRILEQTGSGKLALTMAKFYPGGLTAFLDRLRETGHGDAVASWLAAGAGPEARQPVPAAAIASCLPEGVAERLAYDLGVPEGRVAVVLSEFLPAAVAEQSENGQLKPQLNFSTQVRSAPGAA</sequence>
<organism evidence="1 2">
    <name type="scientific">Methylobacterium tardum</name>
    <dbReference type="NCBI Taxonomy" id="374432"/>
    <lineage>
        <taxon>Bacteria</taxon>
        <taxon>Pseudomonadati</taxon>
        <taxon>Pseudomonadota</taxon>
        <taxon>Alphaproteobacteria</taxon>
        <taxon>Hyphomicrobiales</taxon>
        <taxon>Methylobacteriaceae</taxon>
        <taxon>Methylobacterium</taxon>
    </lineage>
</organism>
<dbReference type="InterPro" id="IPR027405">
    <property type="entry name" value="YidB-like"/>
</dbReference>
<dbReference type="SUPFAM" id="SSF140804">
    <property type="entry name" value="YidB-like"/>
    <property type="match status" value="1"/>
</dbReference>
<dbReference type="Pfam" id="PF20159">
    <property type="entry name" value="YidB"/>
    <property type="match status" value="1"/>
</dbReference>
<protein>
    <recommendedName>
        <fullName evidence="3">DUF937 domain-containing protein</fullName>
    </recommendedName>
</protein>
<comment type="caution">
    <text evidence="1">The sequence shown here is derived from an EMBL/GenBank/DDBJ whole genome shotgun (WGS) entry which is preliminary data.</text>
</comment>
<dbReference type="RefSeq" id="WP_238195518.1">
    <property type="nucleotide sequence ID" value="NZ_BPQZ01000005.1"/>
</dbReference>
<name>A0AA37WX19_9HYPH</name>
<evidence type="ECO:0008006" key="3">
    <source>
        <dbReference type="Google" id="ProtNLM"/>
    </source>
</evidence>
<dbReference type="AlphaFoldDB" id="A0AA37WX19"/>
<reference evidence="2" key="1">
    <citation type="journal article" date="2019" name="Int. J. Syst. Evol. Microbiol.">
        <title>The Global Catalogue of Microorganisms (GCM) 10K type strain sequencing project: providing services to taxonomists for standard genome sequencing and annotation.</title>
        <authorList>
            <consortium name="The Broad Institute Genomics Platform"/>
            <consortium name="The Broad Institute Genome Sequencing Center for Infectious Disease"/>
            <person name="Wu L."/>
            <person name="Ma J."/>
        </authorList>
    </citation>
    <scope>NUCLEOTIDE SEQUENCE [LARGE SCALE GENOMIC DNA]</scope>
    <source>
        <strain evidence="2">NBRC 103632</strain>
    </source>
</reference>
<dbReference type="Gene3D" id="1.10.10.690">
    <property type="entry name" value="YidB-like"/>
    <property type="match status" value="1"/>
</dbReference>